<evidence type="ECO:0000259" key="3">
    <source>
        <dbReference type="PROSITE" id="PS51371"/>
    </source>
</evidence>
<dbReference type="InterPro" id="IPR046342">
    <property type="entry name" value="CBS_dom_sf"/>
</dbReference>
<dbReference type="Pfam" id="PF00571">
    <property type="entry name" value="CBS"/>
    <property type="match status" value="4"/>
</dbReference>
<feature type="domain" description="CBS" evidence="3">
    <location>
        <begin position="130"/>
        <end position="187"/>
    </location>
</feature>
<dbReference type="InterPro" id="IPR051257">
    <property type="entry name" value="Diverse_CBS-Domain"/>
</dbReference>
<dbReference type="STRING" id="1577791.Mpt1_c06210"/>
<evidence type="ECO:0000256" key="2">
    <source>
        <dbReference type="PROSITE-ProRule" id="PRU00703"/>
    </source>
</evidence>
<evidence type="ECO:0000313" key="4">
    <source>
        <dbReference type="EMBL" id="AIZ56507.1"/>
    </source>
</evidence>
<sequence length="281" mass="30995">MKTVADIMIAAPIVVEVPGSRSDAINMMVRNKLTGLPVVRASDGKLMGIVSRRDIFRKFDEDQLSLIMKKDCITITPNESIVEAARIFAQKRIHRLPVIEDGKLVGIVTPTDLLIEIGEMRTSMTAEDAIRTKCVTAYEGEPLAYTVVAMRISDVSAVPVLDIKGKLVGILTDRDLFSDQTADAEAMARLGVKDTELAGYRNVLPLFYAMIDKQIPNETTVSHYMVKSPKAVFKKTPLNDVARIMTENDFGQLPVYGTKDELIGMIYDVDVLCALTGNINE</sequence>
<feature type="domain" description="CBS" evidence="3">
    <location>
        <begin position="225"/>
        <end position="281"/>
    </location>
</feature>
<dbReference type="PANTHER" id="PTHR43080">
    <property type="entry name" value="CBS DOMAIN-CONTAINING PROTEIN CBSX3, MITOCHONDRIAL"/>
    <property type="match status" value="1"/>
</dbReference>
<gene>
    <name evidence="4" type="primary">guaB1</name>
    <name evidence="4" type="ORF">Mpt1_c06210</name>
</gene>
<name>A0A0A7LDX6_9ARCH</name>
<feature type="domain" description="CBS" evidence="3">
    <location>
        <begin position="8"/>
        <end position="66"/>
    </location>
</feature>
<dbReference type="GeneID" id="24818287"/>
<dbReference type="GO" id="GO:0003938">
    <property type="term" value="F:IMP dehydrogenase activity"/>
    <property type="evidence" value="ECO:0007669"/>
    <property type="project" value="UniProtKB-EC"/>
</dbReference>
<dbReference type="SMART" id="SM00116">
    <property type="entry name" value="CBS"/>
    <property type="match status" value="4"/>
</dbReference>
<keyword evidence="5" id="KW-1185">Reference proteome</keyword>
<dbReference type="InterPro" id="IPR000644">
    <property type="entry name" value="CBS_dom"/>
</dbReference>
<evidence type="ECO:0000313" key="5">
    <source>
        <dbReference type="Proteomes" id="UP000030787"/>
    </source>
</evidence>
<dbReference type="Proteomes" id="UP000030787">
    <property type="component" value="Chromosome"/>
</dbReference>
<dbReference type="AlphaFoldDB" id="A0A0A7LDX6"/>
<dbReference type="Gene3D" id="3.10.580.10">
    <property type="entry name" value="CBS-domain"/>
    <property type="match status" value="3"/>
</dbReference>
<feature type="domain" description="CBS" evidence="3">
    <location>
        <begin position="68"/>
        <end position="123"/>
    </location>
</feature>
<dbReference type="EMBL" id="CP010070">
    <property type="protein sequence ID" value="AIZ56507.1"/>
    <property type="molecule type" value="Genomic_DNA"/>
</dbReference>
<keyword evidence="4" id="KW-0560">Oxidoreductase</keyword>
<dbReference type="PROSITE" id="PS51371">
    <property type="entry name" value="CBS"/>
    <property type="match status" value="4"/>
</dbReference>
<dbReference type="RefSeq" id="WP_048112036.1">
    <property type="nucleotide sequence ID" value="NZ_CP010070.1"/>
</dbReference>
<dbReference type="EC" id="1.1.1.205" evidence="4"/>
<reference evidence="4 5" key="1">
    <citation type="journal article" date="2014" name="Appl. Environ. Microbiol.">
        <title>Comparative Genome Analysis of 'Candidatus Methanoplasma termitum' Indicates a New Mode of Energy Metabolism in the Seventh Order of Methanogens.</title>
        <authorList>
            <person name="Lang K."/>
            <person name="Schuldes J."/>
            <person name="Klingl A."/>
            <person name="Poehlein A."/>
            <person name="Daniel R."/>
            <person name="Brune A."/>
        </authorList>
    </citation>
    <scope>NUCLEOTIDE SEQUENCE [LARGE SCALE GENOMIC DNA]</scope>
    <source>
        <strain evidence="5">Mpt1</strain>
    </source>
</reference>
<keyword evidence="1 2" id="KW-0129">CBS domain</keyword>
<dbReference type="PANTHER" id="PTHR43080:SF29">
    <property type="entry name" value="OS02G0818000 PROTEIN"/>
    <property type="match status" value="1"/>
</dbReference>
<evidence type="ECO:0000256" key="1">
    <source>
        <dbReference type="ARBA" id="ARBA00023122"/>
    </source>
</evidence>
<dbReference type="KEGG" id="mear:Mpt1_c06210"/>
<organism evidence="4 5">
    <name type="scientific">Candidatus Methanoplasma termitum</name>
    <dbReference type="NCBI Taxonomy" id="1577791"/>
    <lineage>
        <taxon>Archaea</taxon>
        <taxon>Methanobacteriati</taxon>
        <taxon>Thermoplasmatota</taxon>
        <taxon>Thermoplasmata</taxon>
        <taxon>Methanomassiliicoccales</taxon>
        <taxon>Methanomassiliicoccaceae</taxon>
        <taxon>Candidatus Methanoplasma</taxon>
    </lineage>
</organism>
<dbReference type="HOGENOM" id="CLU_076812_1_0_2"/>
<dbReference type="SUPFAM" id="SSF54631">
    <property type="entry name" value="CBS-domain pair"/>
    <property type="match status" value="2"/>
</dbReference>
<proteinExistence type="predicted"/>
<accession>A0A0A7LDX6</accession>
<protein>
    <submittedName>
        <fullName evidence="4">GuaB1 protein</fullName>
        <ecNumber evidence="4">1.1.1.205</ecNumber>
    </submittedName>
</protein>